<dbReference type="PANTHER" id="PTHR43520:SF8">
    <property type="entry name" value="P-TYPE CU(+) TRANSPORTER"/>
    <property type="match status" value="1"/>
</dbReference>
<keyword evidence="13" id="KW-0406">Ion transport</keyword>
<keyword evidence="8" id="KW-0187">Copper transport</keyword>
<dbReference type="SUPFAM" id="SSF81653">
    <property type="entry name" value="Calcium ATPase, transduction domain A"/>
    <property type="match status" value="1"/>
</dbReference>
<evidence type="ECO:0000256" key="2">
    <source>
        <dbReference type="ARBA" id="ARBA00006024"/>
    </source>
</evidence>
<evidence type="ECO:0000256" key="12">
    <source>
        <dbReference type="ARBA" id="ARBA00023008"/>
    </source>
</evidence>
<keyword evidence="14 16" id="KW-0472">Membrane</keyword>
<dbReference type="InterPro" id="IPR044492">
    <property type="entry name" value="P_typ_ATPase_HD_dom"/>
</dbReference>
<keyword evidence="5 16" id="KW-0812">Transmembrane</keyword>
<dbReference type="PANTHER" id="PTHR43520">
    <property type="entry name" value="ATP7, ISOFORM B"/>
    <property type="match status" value="1"/>
</dbReference>
<evidence type="ECO:0000256" key="9">
    <source>
        <dbReference type="ARBA" id="ARBA00022840"/>
    </source>
</evidence>
<dbReference type="SFLD" id="SFLDF00027">
    <property type="entry name" value="p-type_atpase"/>
    <property type="match status" value="1"/>
</dbReference>
<dbReference type="Gene3D" id="3.30.70.100">
    <property type="match status" value="1"/>
</dbReference>
<feature type="transmembrane region" description="Helical" evidence="16">
    <location>
        <begin position="119"/>
        <end position="137"/>
    </location>
</feature>
<dbReference type="InterPro" id="IPR001757">
    <property type="entry name" value="P_typ_ATPase"/>
</dbReference>
<dbReference type="PRINTS" id="PR00942">
    <property type="entry name" value="CUATPASEI"/>
</dbReference>
<dbReference type="CDD" id="cd00371">
    <property type="entry name" value="HMA"/>
    <property type="match status" value="1"/>
</dbReference>
<comment type="subcellular location">
    <subcellularLocation>
        <location evidence="16">Cell membrane</location>
    </subcellularLocation>
    <subcellularLocation>
        <location evidence="1">Endomembrane system</location>
        <topology evidence="1">Multi-pass membrane protein</topology>
    </subcellularLocation>
</comment>
<dbReference type="Gene3D" id="3.40.50.1000">
    <property type="entry name" value="HAD superfamily/HAD-like"/>
    <property type="match status" value="1"/>
</dbReference>
<dbReference type="InterPro" id="IPR036412">
    <property type="entry name" value="HAD-like_sf"/>
</dbReference>
<evidence type="ECO:0000256" key="3">
    <source>
        <dbReference type="ARBA" id="ARBA00012517"/>
    </source>
</evidence>
<dbReference type="NCBIfam" id="TIGR01494">
    <property type="entry name" value="ATPase_P-type"/>
    <property type="match status" value="2"/>
</dbReference>
<comment type="similarity">
    <text evidence="2 16">Belongs to the cation transport ATPase (P-type) (TC 3.A.3) family. Type IB subfamily.</text>
</comment>
<dbReference type="SFLD" id="SFLDG00002">
    <property type="entry name" value="C1.7:_P-type_atpase_like"/>
    <property type="match status" value="1"/>
</dbReference>
<dbReference type="EC" id="7.2.2.8" evidence="3"/>
<evidence type="ECO:0000313" key="18">
    <source>
        <dbReference type="EMBL" id="PJE67559.1"/>
    </source>
</evidence>
<protein>
    <recommendedName>
        <fullName evidence="3">P-type Cu(+) transporter</fullName>
        <ecNumber evidence="3">7.2.2.8</ecNumber>
    </recommendedName>
</protein>
<feature type="transmembrane region" description="Helical" evidence="16">
    <location>
        <begin position="149"/>
        <end position="166"/>
    </location>
</feature>
<feature type="transmembrane region" description="Helical" evidence="16">
    <location>
        <begin position="369"/>
        <end position="391"/>
    </location>
</feature>
<dbReference type="AlphaFoldDB" id="A0A2M8L3Q9"/>
<evidence type="ECO:0000256" key="13">
    <source>
        <dbReference type="ARBA" id="ARBA00023065"/>
    </source>
</evidence>
<dbReference type="SUPFAM" id="SSF55008">
    <property type="entry name" value="HMA, heavy metal-associated domain"/>
    <property type="match status" value="1"/>
</dbReference>
<dbReference type="EMBL" id="PFEK01000033">
    <property type="protein sequence ID" value="PJE67559.1"/>
    <property type="molecule type" value="Genomic_DNA"/>
</dbReference>
<keyword evidence="9 16" id="KW-0067">ATP-binding</keyword>
<keyword evidence="16" id="KW-1003">Cell membrane</keyword>
<sequence>MKQSEGKMENKKIYKVKGMDCASCAVQIEKKLNNTSGVQKATVNYLTGQAAVSGDFKDEDIKGAVESAGYEVEMPMDHGEHAMHQMPSGEMMAGMTHDEHAEHAKLESRGEILTLRNKFLFGTSFSIIILILTYAAYIPFLESLSSTVLNYVMFILTTPVQIWLGWQFYRGTWRGLKHFSANMDTLVAVGTTAAYLYSIVATFLPGFFARAEIRPEVYYDTAAVILTLIILGRFLEARAKGQASEAIQKLLKLQAKTATVLKDGQEQKIPIEEVKTGDIVIVKPGEKIPVDGIITEGYSAIDESMITGESIPVEKKVGDEIIGATINKTGSFRYCVTKVGKDSALAQIVKLVQEAQGSKAPIQRLADVISGYFVPAVIVIAIIAFIVWMIFGPAPAFTLALVVFVTVLIIACPCALGLATPTAILVGTGLGAENGILIRDAEKLEIFHKVNTIVFDKTGTLTKGKPTVTDITEIPNNQSKISQNEILKYAASIEKGSEHPLAEAVVKYAEEKKIILIKPTKFNAIPGHGVEGMIDSKEILFGNRKLMAREKIEVSEDTEKQIQQLENEGKTVMILAIDKDIAGLIAVADTLKEYSKEAVAELHRMGIKVMMITGDNLRTAKAIAKQVGIDDVLAEVLPQDKAQKIKELQMVNGQRQKIIIAMVGDGINDAPALAQADIGVAIGSGTDVAMEAADVTLIADDLRKVSQAIKLSRATMRTIRGNLFWAFIYNILGIPVAAGVLYPFFGILLNPIIASGAMAFSSLFVVLNSLRLKNAKKYLAIQGSMMLILALALLGPLGYAFYQKQTKSEAEQLVSRAEAKAVPHEGSNSALGLKFTSKDYKSLLNEAEMPMSAEEMQDFAGIDVTMPCCAFAKTVANFSINCQCGHHLATYGVIKKMVKASIPRQRIQLETKRWISYFFPKEAIAKELKTSGLSQDKIDSSLQILNSKGGC</sequence>
<dbReference type="GO" id="GO:0043682">
    <property type="term" value="F:P-type divalent copper transporter activity"/>
    <property type="evidence" value="ECO:0007669"/>
    <property type="project" value="TreeGrafter"/>
</dbReference>
<comment type="caution">
    <text evidence="18">The sequence shown here is derived from an EMBL/GenBank/DDBJ whole genome shotgun (WGS) entry which is preliminary data.</text>
</comment>
<dbReference type="PROSITE" id="PS50846">
    <property type="entry name" value="HMA_2"/>
    <property type="match status" value="1"/>
</dbReference>
<dbReference type="InterPro" id="IPR027256">
    <property type="entry name" value="P-typ_ATPase_IB"/>
</dbReference>
<proteinExistence type="inferred from homology"/>
<keyword evidence="4" id="KW-0813">Transport</keyword>
<dbReference type="PROSITE" id="PS01047">
    <property type="entry name" value="HMA_1"/>
    <property type="match status" value="1"/>
</dbReference>
<name>A0A2M8L3Q9_9BACT</name>
<feature type="transmembrane region" description="Helical" evidence="16">
    <location>
        <begin position="217"/>
        <end position="235"/>
    </location>
</feature>
<dbReference type="GO" id="GO:0005507">
    <property type="term" value="F:copper ion binding"/>
    <property type="evidence" value="ECO:0007669"/>
    <property type="project" value="TreeGrafter"/>
</dbReference>
<evidence type="ECO:0000256" key="16">
    <source>
        <dbReference type="RuleBase" id="RU362081"/>
    </source>
</evidence>
<dbReference type="InterPro" id="IPR006121">
    <property type="entry name" value="HMA_dom"/>
</dbReference>
<dbReference type="InterPro" id="IPR023298">
    <property type="entry name" value="ATPase_P-typ_TM_dom_sf"/>
</dbReference>
<comment type="catalytic activity">
    <reaction evidence="15">
        <text>Cu(+)(in) + ATP + H2O = Cu(+)(out) + ADP + phosphate + H(+)</text>
        <dbReference type="Rhea" id="RHEA:25792"/>
        <dbReference type="ChEBI" id="CHEBI:15377"/>
        <dbReference type="ChEBI" id="CHEBI:15378"/>
        <dbReference type="ChEBI" id="CHEBI:30616"/>
        <dbReference type="ChEBI" id="CHEBI:43474"/>
        <dbReference type="ChEBI" id="CHEBI:49552"/>
        <dbReference type="ChEBI" id="CHEBI:456216"/>
        <dbReference type="EC" id="7.2.2.8"/>
    </reaction>
</comment>
<evidence type="ECO:0000256" key="7">
    <source>
        <dbReference type="ARBA" id="ARBA00022741"/>
    </source>
</evidence>
<dbReference type="PROSITE" id="PS00154">
    <property type="entry name" value="ATPASE_E1_E2"/>
    <property type="match status" value="1"/>
</dbReference>
<dbReference type="FunFam" id="2.70.150.10:FF:000002">
    <property type="entry name" value="Copper-transporting ATPase 1, putative"/>
    <property type="match status" value="1"/>
</dbReference>
<feature type="transmembrane region" description="Helical" evidence="16">
    <location>
        <begin position="397"/>
        <end position="419"/>
    </location>
</feature>
<evidence type="ECO:0000259" key="17">
    <source>
        <dbReference type="PROSITE" id="PS50846"/>
    </source>
</evidence>
<keyword evidence="10" id="KW-1278">Translocase</keyword>
<dbReference type="SFLD" id="SFLDS00003">
    <property type="entry name" value="Haloacid_Dehalogenase"/>
    <property type="match status" value="1"/>
</dbReference>
<feature type="transmembrane region" description="Helical" evidence="16">
    <location>
        <begin position="186"/>
        <end position="211"/>
    </location>
</feature>
<dbReference type="GO" id="GO:0012505">
    <property type="term" value="C:endomembrane system"/>
    <property type="evidence" value="ECO:0007669"/>
    <property type="project" value="UniProtKB-SubCell"/>
</dbReference>
<dbReference type="InterPro" id="IPR036163">
    <property type="entry name" value="HMA_dom_sf"/>
</dbReference>
<evidence type="ECO:0000256" key="15">
    <source>
        <dbReference type="ARBA" id="ARBA00049289"/>
    </source>
</evidence>
<dbReference type="Gene3D" id="3.40.1110.10">
    <property type="entry name" value="Calcium-transporting ATPase, cytoplasmic domain N"/>
    <property type="match status" value="1"/>
</dbReference>
<evidence type="ECO:0000256" key="5">
    <source>
        <dbReference type="ARBA" id="ARBA00022692"/>
    </source>
</evidence>
<feature type="transmembrane region" description="Helical" evidence="16">
    <location>
        <begin position="723"/>
        <end position="742"/>
    </location>
</feature>
<gene>
    <name evidence="18" type="ORF">COU95_01740</name>
</gene>
<dbReference type="GO" id="GO:0005886">
    <property type="term" value="C:plasma membrane"/>
    <property type="evidence" value="ECO:0007669"/>
    <property type="project" value="UniProtKB-SubCell"/>
</dbReference>
<evidence type="ECO:0000256" key="11">
    <source>
        <dbReference type="ARBA" id="ARBA00022989"/>
    </source>
</evidence>
<evidence type="ECO:0000256" key="1">
    <source>
        <dbReference type="ARBA" id="ARBA00004127"/>
    </source>
</evidence>
<dbReference type="NCBIfam" id="TIGR01511">
    <property type="entry name" value="ATPase-IB1_Cu"/>
    <property type="match status" value="1"/>
</dbReference>
<dbReference type="GO" id="GO:0005524">
    <property type="term" value="F:ATP binding"/>
    <property type="evidence" value="ECO:0007669"/>
    <property type="project" value="UniProtKB-UniRule"/>
</dbReference>
<evidence type="ECO:0000256" key="8">
    <source>
        <dbReference type="ARBA" id="ARBA00022796"/>
    </source>
</evidence>
<dbReference type="Pfam" id="PF00122">
    <property type="entry name" value="E1-E2_ATPase"/>
    <property type="match status" value="1"/>
</dbReference>
<dbReference type="Proteomes" id="UP000231474">
    <property type="component" value="Unassembled WGS sequence"/>
</dbReference>
<dbReference type="InterPro" id="IPR023299">
    <property type="entry name" value="ATPase_P-typ_cyto_dom_N"/>
</dbReference>
<dbReference type="PRINTS" id="PR00943">
    <property type="entry name" value="CUATPASE"/>
</dbReference>
<feature type="domain" description="HMA" evidence="17">
    <location>
        <begin position="10"/>
        <end position="73"/>
    </location>
</feature>
<dbReference type="GO" id="GO:0016887">
    <property type="term" value="F:ATP hydrolysis activity"/>
    <property type="evidence" value="ECO:0007669"/>
    <property type="project" value="InterPro"/>
</dbReference>
<reference evidence="19" key="1">
    <citation type="submission" date="2017-09" db="EMBL/GenBank/DDBJ databases">
        <title>Depth-based differentiation of microbial function through sediment-hosted aquifers and enrichment of novel symbionts in the deep terrestrial subsurface.</title>
        <authorList>
            <person name="Probst A.J."/>
            <person name="Ladd B."/>
            <person name="Jarett J.K."/>
            <person name="Geller-Mcgrath D.E."/>
            <person name="Sieber C.M.K."/>
            <person name="Emerson J.B."/>
            <person name="Anantharaman K."/>
            <person name="Thomas B.C."/>
            <person name="Malmstrom R."/>
            <person name="Stieglmeier M."/>
            <person name="Klingl A."/>
            <person name="Woyke T."/>
            <person name="Ryan C.M."/>
            <person name="Banfield J.F."/>
        </authorList>
    </citation>
    <scope>NUCLEOTIDE SEQUENCE [LARGE SCALE GENOMIC DNA]</scope>
</reference>
<dbReference type="InterPro" id="IPR008250">
    <property type="entry name" value="ATPase_P-typ_transduc_dom_A_sf"/>
</dbReference>
<keyword evidence="6 16" id="KW-0479">Metal-binding</keyword>
<evidence type="ECO:0000256" key="4">
    <source>
        <dbReference type="ARBA" id="ARBA00022448"/>
    </source>
</evidence>
<dbReference type="CDD" id="cd02094">
    <property type="entry name" value="P-type_ATPase_Cu-like"/>
    <property type="match status" value="1"/>
</dbReference>
<dbReference type="SUPFAM" id="SSF56784">
    <property type="entry name" value="HAD-like"/>
    <property type="match status" value="1"/>
</dbReference>
<dbReference type="SUPFAM" id="SSF81665">
    <property type="entry name" value="Calcium ATPase, transmembrane domain M"/>
    <property type="match status" value="1"/>
</dbReference>
<dbReference type="FunFam" id="3.40.50.1000:FF:000144">
    <property type="entry name" value="copper-transporting ATPase 1 isoform X2"/>
    <property type="match status" value="1"/>
</dbReference>
<dbReference type="InterPro" id="IPR023214">
    <property type="entry name" value="HAD_sf"/>
</dbReference>
<dbReference type="GO" id="GO:0055070">
    <property type="term" value="P:copper ion homeostasis"/>
    <property type="evidence" value="ECO:0007669"/>
    <property type="project" value="TreeGrafter"/>
</dbReference>
<dbReference type="InterPro" id="IPR059000">
    <property type="entry name" value="ATPase_P-type_domA"/>
</dbReference>
<organism evidence="18 19">
    <name type="scientific">Candidatus Shapirobacteria bacterium CG10_big_fil_rev_8_21_14_0_10_40_9</name>
    <dbReference type="NCBI Taxonomy" id="1974888"/>
    <lineage>
        <taxon>Bacteria</taxon>
        <taxon>Candidatus Shapironibacteriota</taxon>
    </lineage>
</organism>
<feature type="transmembrane region" description="Helical" evidence="16">
    <location>
        <begin position="748"/>
        <end position="767"/>
    </location>
</feature>
<dbReference type="Pfam" id="PF00702">
    <property type="entry name" value="Hydrolase"/>
    <property type="match status" value="1"/>
</dbReference>
<dbReference type="GO" id="GO:0140581">
    <property type="term" value="F:P-type monovalent copper transporter activity"/>
    <property type="evidence" value="ECO:0007669"/>
    <property type="project" value="UniProtKB-EC"/>
</dbReference>
<evidence type="ECO:0000256" key="10">
    <source>
        <dbReference type="ARBA" id="ARBA00022967"/>
    </source>
</evidence>
<keyword evidence="12" id="KW-0186">Copper</keyword>
<dbReference type="Pfam" id="PF00403">
    <property type="entry name" value="HMA"/>
    <property type="match status" value="1"/>
</dbReference>
<dbReference type="InterPro" id="IPR018303">
    <property type="entry name" value="ATPase_P-typ_P_site"/>
</dbReference>
<dbReference type="PRINTS" id="PR00119">
    <property type="entry name" value="CATATPASE"/>
</dbReference>
<keyword evidence="11 16" id="KW-1133">Transmembrane helix</keyword>
<keyword evidence="7 16" id="KW-0547">Nucleotide-binding</keyword>
<dbReference type="Gene3D" id="2.70.150.10">
    <property type="entry name" value="Calcium-transporting ATPase, cytoplasmic transduction domain A"/>
    <property type="match status" value="1"/>
</dbReference>
<feature type="transmembrane region" description="Helical" evidence="16">
    <location>
        <begin position="779"/>
        <end position="802"/>
    </location>
</feature>
<evidence type="ECO:0000256" key="6">
    <source>
        <dbReference type="ARBA" id="ARBA00022723"/>
    </source>
</evidence>
<evidence type="ECO:0000313" key="19">
    <source>
        <dbReference type="Proteomes" id="UP000231474"/>
    </source>
</evidence>
<evidence type="ECO:0000256" key="14">
    <source>
        <dbReference type="ARBA" id="ARBA00023136"/>
    </source>
</evidence>
<dbReference type="InterPro" id="IPR017969">
    <property type="entry name" value="Heavy-metal-associated_CS"/>
</dbReference>
<accession>A0A2M8L3Q9</accession>
<dbReference type="NCBIfam" id="TIGR01525">
    <property type="entry name" value="ATPase-IB_hvy"/>
    <property type="match status" value="1"/>
</dbReference>